<proteinExistence type="predicted"/>
<dbReference type="EMBL" id="JANJYJ010000005">
    <property type="protein sequence ID" value="KAK3212250.1"/>
    <property type="molecule type" value="Genomic_DNA"/>
</dbReference>
<reference evidence="1" key="1">
    <citation type="journal article" date="2023" name="Plant J.">
        <title>Genome sequences and population genomics provide insights into the demographic history, inbreeding, and mutation load of two 'living fossil' tree species of Dipteronia.</title>
        <authorList>
            <person name="Feng Y."/>
            <person name="Comes H.P."/>
            <person name="Chen J."/>
            <person name="Zhu S."/>
            <person name="Lu R."/>
            <person name="Zhang X."/>
            <person name="Li P."/>
            <person name="Qiu J."/>
            <person name="Olsen K.M."/>
            <person name="Qiu Y."/>
        </authorList>
    </citation>
    <scope>NUCLEOTIDE SEQUENCE</scope>
    <source>
        <strain evidence="1">NBL</strain>
    </source>
</reference>
<evidence type="ECO:0000313" key="2">
    <source>
        <dbReference type="Proteomes" id="UP001281410"/>
    </source>
</evidence>
<evidence type="ECO:0000313" key="1">
    <source>
        <dbReference type="EMBL" id="KAK3212250.1"/>
    </source>
</evidence>
<dbReference type="PANTHER" id="PTHR22851">
    <property type="entry name" value="U3 SMALL NUCLEOLAR RNA U3 SNORNA ASSOCIATED PROTEIN"/>
    <property type="match status" value="1"/>
</dbReference>
<accession>A0AAE0AE25</accession>
<dbReference type="GO" id="GO:0000462">
    <property type="term" value="P:maturation of SSU-rRNA from tricistronic rRNA transcript (SSU-rRNA, 5.8S rRNA, LSU-rRNA)"/>
    <property type="evidence" value="ECO:0007669"/>
    <property type="project" value="TreeGrafter"/>
</dbReference>
<dbReference type="InterPro" id="IPR051733">
    <property type="entry name" value="WD_repeat_DCAF13/WDSOF1"/>
</dbReference>
<dbReference type="Proteomes" id="UP001281410">
    <property type="component" value="Unassembled WGS sequence"/>
</dbReference>
<dbReference type="PANTHER" id="PTHR22851:SF0">
    <property type="entry name" value="DDB1- AND CUL4-ASSOCIATED FACTOR 13"/>
    <property type="match status" value="1"/>
</dbReference>
<protein>
    <submittedName>
        <fullName evidence="1">Uncharacterized protein</fullName>
    </submittedName>
</protein>
<sequence length="138" mass="15328">MEFAELEKIFARLFIRAMDGHIDAASCMAKNPNYLKGLFSCSMDVDICLWDIASTAFQSSSELGCLNGLKSSMFQTCLKISLSLLWMRGARVKRLMNFKLTNSSASLPEHLSSTKVKGKSLSKSEALTISSHLNIRVR</sequence>
<dbReference type="InterPro" id="IPR019775">
    <property type="entry name" value="WD40_repeat_CS"/>
</dbReference>
<dbReference type="GO" id="GO:0032040">
    <property type="term" value="C:small-subunit processome"/>
    <property type="evidence" value="ECO:0007669"/>
    <property type="project" value="TreeGrafter"/>
</dbReference>
<organism evidence="1 2">
    <name type="scientific">Dipteronia sinensis</name>
    <dbReference type="NCBI Taxonomy" id="43782"/>
    <lineage>
        <taxon>Eukaryota</taxon>
        <taxon>Viridiplantae</taxon>
        <taxon>Streptophyta</taxon>
        <taxon>Embryophyta</taxon>
        <taxon>Tracheophyta</taxon>
        <taxon>Spermatophyta</taxon>
        <taxon>Magnoliopsida</taxon>
        <taxon>eudicotyledons</taxon>
        <taxon>Gunneridae</taxon>
        <taxon>Pentapetalae</taxon>
        <taxon>rosids</taxon>
        <taxon>malvids</taxon>
        <taxon>Sapindales</taxon>
        <taxon>Sapindaceae</taxon>
        <taxon>Hippocastanoideae</taxon>
        <taxon>Acereae</taxon>
        <taxon>Dipteronia</taxon>
    </lineage>
</organism>
<gene>
    <name evidence="1" type="ORF">Dsin_016956</name>
</gene>
<comment type="caution">
    <text evidence="1">The sequence shown here is derived from an EMBL/GenBank/DDBJ whole genome shotgun (WGS) entry which is preliminary data.</text>
</comment>
<name>A0AAE0AE25_9ROSI</name>
<dbReference type="PROSITE" id="PS00678">
    <property type="entry name" value="WD_REPEATS_1"/>
    <property type="match status" value="1"/>
</dbReference>
<dbReference type="AlphaFoldDB" id="A0AAE0AE25"/>
<keyword evidence="2" id="KW-1185">Reference proteome</keyword>